<evidence type="ECO:0000259" key="12">
    <source>
        <dbReference type="Pfam" id="PF01490"/>
    </source>
</evidence>
<evidence type="ECO:0000313" key="14">
    <source>
        <dbReference type="Proteomes" id="UP000325577"/>
    </source>
</evidence>
<feature type="region of interest" description="Disordered" evidence="10">
    <location>
        <begin position="222"/>
        <end position="243"/>
    </location>
</feature>
<dbReference type="Pfam" id="PF01490">
    <property type="entry name" value="Aa_trans"/>
    <property type="match status" value="1"/>
</dbReference>
<dbReference type="GO" id="GO:0005886">
    <property type="term" value="C:plasma membrane"/>
    <property type="evidence" value="ECO:0007669"/>
    <property type="project" value="UniProtKB-SubCell"/>
</dbReference>
<dbReference type="Proteomes" id="UP000325577">
    <property type="component" value="Linkage Group LG12"/>
</dbReference>
<dbReference type="FunFam" id="1.20.1740.10:FF:000033">
    <property type="entry name" value="Lysine histidine transporter 1"/>
    <property type="match status" value="1"/>
</dbReference>
<feature type="domain" description="Amino acid transporter transmembrane" evidence="12">
    <location>
        <begin position="550"/>
        <end position="906"/>
    </location>
</feature>
<keyword evidence="3" id="KW-1003">Cell membrane</keyword>
<name>A0A5J5BHG4_9ASTE</name>
<dbReference type="OrthoDB" id="1911931at2759"/>
<feature type="transmembrane region" description="Helical" evidence="11">
    <location>
        <begin position="783"/>
        <end position="805"/>
    </location>
</feature>
<dbReference type="InterPro" id="IPR013057">
    <property type="entry name" value="AA_transpt_TM"/>
</dbReference>
<accession>A0A5J5BHG4</accession>
<reference evidence="13 14" key="1">
    <citation type="submission" date="2019-09" db="EMBL/GenBank/DDBJ databases">
        <title>A chromosome-level genome assembly of the Chinese tupelo Nyssa sinensis.</title>
        <authorList>
            <person name="Yang X."/>
            <person name="Kang M."/>
            <person name="Yang Y."/>
            <person name="Xiong H."/>
            <person name="Wang M."/>
            <person name="Zhang Z."/>
            <person name="Wang Z."/>
            <person name="Wu H."/>
            <person name="Ma T."/>
            <person name="Liu J."/>
            <person name="Xi Z."/>
        </authorList>
    </citation>
    <scope>NUCLEOTIDE SEQUENCE [LARGE SCALE GENOMIC DNA]</scope>
    <source>
        <strain evidence="13">J267</strain>
        <tissue evidence="13">Leaf</tissue>
    </source>
</reference>
<feature type="transmembrane region" description="Helical" evidence="11">
    <location>
        <begin position="821"/>
        <end position="843"/>
    </location>
</feature>
<feature type="coiled-coil region" evidence="9">
    <location>
        <begin position="322"/>
        <end position="349"/>
    </location>
</feature>
<evidence type="ECO:0000256" key="5">
    <source>
        <dbReference type="ARBA" id="ARBA00022970"/>
    </source>
</evidence>
<evidence type="ECO:0000256" key="1">
    <source>
        <dbReference type="ARBA" id="ARBA00004651"/>
    </source>
</evidence>
<feature type="transmembrane region" description="Helical" evidence="11">
    <location>
        <begin position="629"/>
        <end position="652"/>
    </location>
</feature>
<evidence type="ECO:0000256" key="9">
    <source>
        <dbReference type="SAM" id="Coils"/>
    </source>
</evidence>
<evidence type="ECO:0000256" key="7">
    <source>
        <dbReference type="ARBA" id="ARBA00023136"/>
    </source>
</evidence>
<evidence type="ECO:0000256" key="6">
    <source>
        <dbReference type="ARBA" id="ARBA00022989"/>
    </source>
</evidence>
<evidence type="ECO:0000256" key="11">
    <source>
        <dbReference type="SAM" id="Phobius"/>
    </source>
</evidence>
<evidence type="ECO:0000256" key="10">
    <source>
        <dbReference type="SAM" id="MobiDB-lite"/>
    </source>
</evidence>
<keyword evidence="4 11" id="KW-0812">Transmembrane</keyword>
<evidence type="ECO:0000256" key="3">
    <source>
        <dbReference type="ARBA" id="ARBA00022475"/>
    </source>
</evidence>
<evidence type="ECO:0000256" key="8">
    <source>
        <dbReference type="ARBA" id="ARBA00061463"/>
    </source>
</evidence>
<evidence type="ECO:0000313" key="13">
    <source>
        <dbReference type="EMBL" id="KAA8542159.1"/>
    </source>
</evidence>
<feature type="region of interest" description="Disordered" evidence="10">
    <location>
        <begin position="364"/>
        <end position="388"/>
    </location>
</feature>
<keyword evidence="5" id="KW-0029">Amino-acid transport</keyword>
<feature type="compositionally biased region" description="Polar residues" evidence="10">
    <location>
        <begin position="177"/>
        <end position="189"/>
    </location>
</feature>
<feature type="compositionally biased region" description="Low complexity" evidence="10">
    <location>
        <begin position="123"/>
        <end position="139"/>
    </location>
</feature>
<organism evidence="13 14">
    <name type="scientific">Nyssa sinensis</name>
    <dbReference type="NCBI Taxonomy" id="561372"/>
    <lineage>
        <taxon>Eukaryota</taxon>
        <taxon>Viridiplantae</taxon>
        <taxon>Streptophyta</taxon>
        <taxon>Embryophyta</taxon>
        <taxon>Tracheophyta</taxon>
        <taxon>Spermatophyta</taxon>
        <taxon>Magnoliopsida</taxon>
        <taxon>eudicotyledons</taxon>
        <taxon>Gunneridae</taxon>
        <taxon>Pentapetalae</taxon>
        <taxon>asterids</taxon>
        <taxon>Cornales</taxon>
        <taxon>Nyssaceae</taxon>
        <taxon>Nyssa</taxon>
    </lineage>
</organism>
<keyword evidence="9" id="KW-0175">Coiled coil</keyword>
<keyword evidence="2" id="KW-0813">Transport</keyword>
<evidence type="ECO:0000256" key="4">
    <source>
        <dbReference type="ARBA" id="ARBA00022692"/>
    </source>
</evidence>
<comment type="subcellular location">
    <subcellularLocation>
        <location evidence="1">Cell membrane</location>
        <topology evidence="1">Multi-pass membrane protein</topology>
    </subcellularLocation>
</comment>
<proteinExistence type="inferred from homology"/>
<dbReference type="EMBL" id="CM018035">
    <property type="protein sequence ID" value="KAA8542159.1"/>
    <property type="molecule type" value="Genomic_DNA"/>
</dbReference>
<feature type="transmembrane region" description="Helical" evidence="11">
    <location>
        <begin position="673"/>
        <end position="690"/>
    </location>
</feature>
<keyword evidence="7 11" id="KW-0472">Membrane</keyword>
<evidence type="ECO:0000256" key="2">
    <source>
        <dbReference type="ARBA" id="ARBA00022448"/>
    </source>
</evidence>
<feature type="transmembrane region" description="Helical" evidence="11">
    <location>
        <begin position="864"/>
        <end position="885"/>
    </location>
</feature>
<feature type="transmembrane region" description="Helical" evidence="11">
    <location>
        <begin position="553"/>
        <end position="572"/>
    </location>
</feature>
<feature type="region of interest" description="Disordered" evidence="10">
    <location>
        <begin position="1"/>
        <end position="68"/>
    </location>
</feature>
<feature type="transmembrane region" description="Helical" evidence="11">
    <location>
        <begin position="579"/>
        <end position="600"/>
    </location>
</feature>
<feature type="transmembrane region" description="Helical" evidence="11">
    <location>
        <begin position="696"/>
        <end position="717"/>
    </location>
</feature>
<dbReference type="AlphaFoldDB" id="A0A5J5BHG4"/>
<comment type="similarity">
    <text evidence="8">Belongs to the amino acid/polyamine transporter 2 family. Amino acid/auxin permease (AAAP) (TC 2.A.18.2) subfamily.</text>
</comment>
<dbReference type="PANTHER" id="PTHR34466">
    <property type="entry name" value="OS11G0129800 PROTEIN"/>
    <property type="match status" value="1"/>
</dbReference>
<gene>
    <name evidence="13" type="ORF">F0562_023311</name>
</gene>
<feature type="compositionally biased region" description="Polar residues" evidence="10">
    <location>
        <begin position="1"/>
        <end position="23"/>
    </location>
</feature>
<sequence>MASSAFKSTTKRTPIGTPSNADDSVSSNRNHRRSRSLSRFSRQLAEPEVDFQDVPAPRGRFVNTTRGSGFPEISLDDLAVEFFPLKDLVADRESERRGLSRRGSEIGPPTAATKSSQRRGRSVSRQSSRVGDGKSTFSSGSGGGKVASDANSRRRRSVSVVRCQISDSESDIDHSRNSSSHANTKSFNGGISHIPSLEKPTAFSHRRLGRSLSLKDLPKLHDRYSSQSSALTDDEVRDARSSKNTIERTIRAVYAQKKAEHPTGNDVNSGLYEAMRKELRHAVDEIRMEIEQTVMRKTSPLASGECLEADNSDNLQAVSAIRKNYATKLEQSEQRKQDLLAQIVLEEQRGRELSKIVRELLPDPKSSAVADKPSQVRKRSNGGNKMSKRLTEEAEKYFEDFISNVEDTDFSSFDGERSDASSSLGGITKPRESVVHCVETENYQSPATSNSLPVEMDGVVLPWLQWETSNDRSLLCKNKRLPAVTPKVILWDAAQEGISTQDPSSHSTSSRGSWSPGLADGHLINTREDAASTSKECGSYQRSQFDTDRNAKWWYSAFHNVTAMVGAGVLGLPYAMSQLGWGPGITILILSWVITLYTLWQMVEMHEIVPGKRFDRYHELGQHAFGEKLGLWVVVPQQLMVEVGVNIVYMVTGGKSLQKFHDLVCPSCKSIKTTYFIMIFGSVHFVLSHLPSFNSITAISLAAAIMSLSYSTIAWVASVSKGVQPDVQYSPRASTTTGSVFQFLSALGDVSFAYAGHNVVLEIQATIPSTPGKPSKKSMWKGVVVAYIVVALCYFPVSIIGYWVFGNTVQDNILISLEKPAWLIAVANMFVVVHVIGSYQIFAQPVFDMVEAWLVIKMNFKPSCLLRIVTRSLYVGLTMFIAITFPFFGGLLSFFGGFAFAPTSYFVSHSTRACYVRTDDAKCLNLPIYHFAASLYHMASHLQTQKVQLILVFKLDMHHSWSLIDDFSSYWCIEADHIAIKGL</sequence>
<keyword evidence="14" id="KW-1185">Reference proteome</keyword>
<keyword evidence="6 11" id="KW-1133">Transmembrane helix</keyword>
<feature type="compositionally biased region" description="Basic and acidic residues" evidence="10">
    <location>
        <begin position="92"/>
        <end position="104"/>
    </location>
</feature>
<dbReference type="GO" id="GO:0015171">
    <property type="term" value="F:amino acid transmembrane transporter activity"/>
    <property type="evidence" value="ECO:0007669"/>
    <property type="project" value="UniProtKB-ARBA"/>
</dbReference>
<dbReference type="PANTHER" id="PTHR34466:SF1">
    <property type="entry name" value="OS06G0609800 PROTEIN"/>
    <property type="match status" value="1"/>
</dbReference>
<protein>
    <recommendedName>
        <fullName evidence="12">Amino acid transporter transmembrane domain-containing protein</fullName>
    </recommendedName>
</protein>
<feature type="region of interest" description="Disordered" evidence="10">
    <location>
        <begin position="92"/>
        <end position="202"/>
    </location>
</feature>